<evidence type="ECO:0000256" key="10">
    <source>
        <dbReference type="RuleBase" id="RU000461"/>
    </source>
</evidence>
<keyword evidence="8 10" id="KW-0503">Monooxygenase</keyword>
<evidence type="ECO:0008006" key="13">
    <source>
        <dbReference type="Google" id="ProtNLM"/>
    </source>
</evidence>
<accession>A0A0C3AUS2</accession>
<protein>
    <recommendedName>
        <fullName evidence="13">Cytochrome P450</fullName>
    </recommendedName>
</protein>
<evidence type="ECO:0000256" key="3">
    <source>
        <dbReference type="ARBA" id="ARBA00010617"/>
    </source>
</evidence>
<dbReference type="PRINTS" id="PR00463">
    <property type="entry name" value="EP450I"/>
</dbReference>
<dbReference type="PANTHER" id="PTHR46300:SF7">
    <property type="entry name" value="P450, PUTATIVE (EUROFUNG)-RELATED"/>
    <property type="match status" value="1"/>
</dbReference>
<keyword evidence="5 9" id="KW-0479">Metal-binding</keyword>
<evidence type="ECO:0000256" key="4">
    <source>
        <dbReference type="ARBA" id="ARBA00022617"/>
    </source>
</evidence>
<comment type="pathway">
    <text evidence="2">Secondary metabolite biosynthesis.</text>
</comment>
<dbReference type="GO" id="GO:0016705">
    <property type="term" value="F:oxidoreductase activity, acting on paired donors, with incorporation or reduction of molecular oxygen"/>
    <property type="evidence" value="ECO:0007669"/>
    <property type="project" value="InterPro"/>
</dbReference>
<feature type="binding site" description="axial binding residue" evidence="9">
    <location>
        <position position="440"/>
    </location>
    <ligand>
        <name>heme</name>
        <dbReference type="ChEBI" id="CHEBI:30413"/>
    </ligand>
    <ligandPart>
        <name>Fe</name>
        <dbReference type="ChEBI" id="CHEBI:18248"/>
    </ligandPart>
</feature>
<evidence type="ECO:0000313" key="11">
    <source>
        <dbReference type="EMBL" id="KIM28315.1"/>
    </source>
</evidence>
<dbReference type="PANTHER" id="PTHR46300">
    <property type="entry name" value="P450, PUTATIVE (EUROFUNG)-RELATED-RELATED"/>
    <property type="match status" value="1"/>
</dbReference>
<reference evidence="12" key="2">
    <citation type="submission" date="2015-01" db="EMBL/GenBank/DDBJ databases">
        <title>Evolutionary Origins and Diversification of the Mycorrhizal Mutualists.</title>
        <authorList>
            <consortium name="DOE Joint Genome Institute"/>
            <consortium name="Mycorrhizal Genomics Consortium"/>
            <person name="Kohler A."/>
            <person name="Kuo A."/>
            <person name="Nagy L.G."/>
            <person name="Floudas D."/>
            <person name="Copeland A."/>
            <person name="Barry K.W."/>
            <person name="Cichocki N."/>
            <person name="Veneault-Fourrey C."/>
            <person name="LaButti K."/>
            <person name="Lindquist E.A."/>
            <person name="Lipzen A."/>
            <person name="Lundell T."/>
            <person name="Morin E."/>
            <person name="Murat C."/>
            <person name="Riley R."/>
            <person name="Ohm R."/>
            <person name="Sun H."/>
            <person name="Tunlid A."/>
            <person name="Henrissat B."/>
            <person name="Grigoriev I.V."/>
            <person name="Hibbett D.S."/>
            <person name="Martin F."/>
        </authorList>
    </citation>
    <scope>NUCLEOTIDE SEQUENCE [LARGE SCALE GENOMIC DNA]</scope>
    <source>
        <strain evidence="12">MAFF 305830</strain>
    </source>
</reference>
<keyword evidence="6 10" id="KW-0560">Oxidoreductase</keyword>
<dbReference type="Gene3D" id="1.10.630.10">
    <property type="entry name" value="Cytochrome P450"/>
    <property type="match status" value="1"/>
</dbReference>
<dbReference type="AlphaFoldDB" id="A0A0C3AUS2"/>
<evidence type="ECO:0000256" key="1">
    <source>
        <dbReference type="ARBA" id="ARBA00001971"/>
    </source>
</evidence>
<sequence length="512" mass="57201">MELHELATSPLSLGIIALSVATIGLYKHRSSSTTNYGGYSLPPGPPPDFLIGNLRQLPKHHMSARFTEWARKYGDIVHAQIPGLRFIIVNSYAVAQELLTKRPNTTAGRKNGFMFREIMGLWWTMPNLPPGPKLAEARKMLRRAIGPQRVGHHDPAIEKSAARAMVTLQTVKGGPTTAFFNEVGRLVTTVTYGEEMWRTMGDDLANWNCEQMKYINEAFFNFWPVDIMNFLRFIPSWMPGAYFKKMGDRSKWLSNQVRHIPFLKAQELYSSGVLGHSIAMDLLEEFGATENAQDALAILFLAGAETTSTALSAFCHALYLFPEVAQKVYAEITAVTEGMRLPTTNDRARLPYTEATWKEAFRWNTFMPIQIPHVTSQDEVINGHLIPAGSLVLPNNEAMFTDPGVWGDPESFRPERFLESGADSLPNPLVVIFGYGMRVCPGLYLADRIGFLYSASMAMLFDVLPLEGKTIPDPATVEYADIAMRLPVGFECQFVPRSEKAKQLLNTLALEA</sequence>
<dbReference type="InterPro" id="IPR036396">
    <property type="entry name" value="Cyt_P450_sf"/>
</dbReference>
<dbReference type="OrthoDB" id="2789670at2759"/>
<organism evidence="11 12">
    <name type="scientific">Serendipita vermifera MAFF 305830</name>
    <dbReference type="NCBI Taxonomy" id="933852"/>
    <lineage>
        <taxon>Eukaryota</taxon>
        <taxon>Fungi</taxon>
        <taxon>Dikarya</taxon>
        <taxon>Basidiomycota</taxon>
        <taxon>Agaricomycotina</taxon>
        <taxon>Agaricomycetes</taxon>
        <taxon>Sebacinales</taxon>
        <taxon>Serendipitaceae</taxon>
        <taxon>Serendipita</taxon>
    </lineage>
</organism>
<dbReference type="GO" id="GO:0005506">
    <property type="term" value="F:iron ion binding"/>
    <property type="evidence" value="ECO:0007669"/>
    <property type="project" value="InterPro"/>
</dbReference>
<dbReference type="GO" id="GO:0004497">
    <property type="term" value="F:monooxygenase activity"/>
    <property type="evidence" value="ECO:0007669"/>
    <property type="project" value="UniProtKB-KW"/>
</dbReference>
<evidence type="ECO:0000256" key="9">
    <source>
        <dbReference type="PIRSR" id="PIRSR602401-1"/>
    </source>
</evidence>
<dbReference type="InterPro" id="IPR050364">
    <property type="entry name" value="Cytochrome_P450_fung"/>
</dbReference>
<gene>
    <name evidence="11" type="ORF">M408DRAFT_23718</name>
</gene>
<reference evidence="11 12" key="1">
    <citation type="submission" date="2014-04" db="EMBL/GenBank/DDBJ databases">
        <authorList>
            <consortium name="DOE Joint Genome Institute"/>
            <person name="Kuo A."/>
            <person name="Zuccaro A."/>
            <person name="Kohler A."/>
            <person name="Nagy L.G."/>
            <person name="Floudas D."/>
            <person name="Copeland A."/>
            <person name="Barry K.W."/>
            <person name="Cichocki N."/>
            <person name="Veneault-Fourrey C."/>
            <person name="LaButti K."/>
            <person name="Lindquist E.A."/>
            <person name="Lipzen A."/>
            <person name="Lundell T."/>
            <person name="Morin E."/>
            <person name="Murat C."/>
            <person name="Sun H."/>
            <person name="Tunlid A."/>
            <person name="Henrissat B."/>
            <person name="Grigoriev I.V."/>
            <person name="Hibbett D.S."/>
            <person name="Martin F."/>
            <person name="Nordberg H.P."/>
            <person name="Cantor M.N."/>
            <person name="Hua S.X."/>
        </authorList>
    </citation>
    <scope>NUCLEOTIDE SEQUENCE [LARGE SCALE GENOMIC DNA]</scope>
    <source>
        <strain evidence="11 12">MAFF 305830</strain>
    </source>
</reference>
<evidence type="ECO:0000256" key="8">
    <source>
        <dbReference type="ARBA" id="ARBA00023033"/>
    </source>
</evidence>
<dbReference type="Proteomes" id="UP000054097">
    <property type="component" value="Unassembled WGS sequence"/>
</dbReference>
<keyword evidence="4 9" id="KW-0349">Heme</keyword>
<dbReference type="SUPFAM" id="SSF48264">
    <property type="entry name" value="Cytochrome P450"/>
    <property type="match status" value="1"/>
</dbReference>
<dbReference type="PROSITE" id="PS00086">
    <property type="entry name" value="CYTOCHROME_P450"/>
    <property type="match status" value="1"/>
</dbReference>
<dbReference type="HOGENOM" id="CLU_001570_2_3_1"/>
<name>A0A0C3AUS2_SERVB</name>
<evidence type="ECO:0000256" key="2">
    <source>
        <dbReference type="ARBA" id="ARBA00005179"/>
    </source>
</evidence>
<keyword evidence="12" id="KW-1185">Reference proteome</keyword>
<dbReference type="Pfam" id="PF00067">
    <property type="entry name" value="p450"/>
    <property type="match status" value="1"/>
</dbReference>
<proteinExistence type="inferred from homology"/>
<comment type="cofactor">
    <cofactor evidence="1 9">
        <name>heme</name>
        <dbReference type="ChEBI" id="CHEBI:30413"/>
    </cofactor>
</comment>
<evidence type="ECO:0000256" key="7">
    <source>
        <dbReference type="ARBA" id="ARBA00023004"/>
    </source>
</evidence>
<dbReference type="InterPro" id="IPR001128">
    <property type="entry name" value="Cyt_P450"/>
</dbReference>
<dbReference type="GO" id="GO:0020037">
    <property type="term" value="F:heme binding"/>
    <property type="evidence" value="ECO:0007669"/>
    <property type="project" value="InterPro"/>
</dbReference>
<keyword evidence="7 9" id="KW-0408">Iron</keyword>
<evidence type="ECO:0000256" key="6">
    <source>
        <dbReference type="ARBA" id="ARBA00023002"/>
    </source>
</evidence>
<dbReference type="InterPro" id="IPR002401">
    <property type="entry name" value="Cyt_P450_E_grp-I"/>
</dbReference>
<dbReference type="EMBL" id="KN824293">
    <property type="protein sequence ID" value="KIM28315.1"/>
    <property type="molecule type" value="Genomic_DNA"/>
</dbReference>
<dbReference type="InterPro" id="IPR017972">
    <property type="entry name" value="Cyt_P450_CS"/>
</dbReference>
<dbReference type="STRING" id="933852.A0A0C3AUS2"/>
<comment type="similarity">
    <text evidence="3 10">Belongs to the cytochrome P450 family.</text>
</comment>
<evidence type="ECO:0000313" key="12">
    <source>
        <dbReference type="Proteomes" id="UP000054097"/>
    </source>
</evidence>
<evidence type="ECO:0000256" key="5">
    <source>
        <dbReference type="ARBA" id="ARBA00022723"/>
    </source>
</evidence>